<dbReference type="InterPro" id="IPR036875">
    <property type="entry name" value="Znf_CCHC_sf"/>
</dbReference>
<feature type="domain" description="CCHC-type" evidence="3">
    <location>
        <begin position="220"/>
        <end position="236"/>
    </location>
</feature>
<dbReference type="SUPFAM" id="SSF57756">
    <property type="entry name" value="Retrovirus zinc finger-like domains"/>
    <property type="match status" value="1"/>
</dbReference>
<accession>A0ABQ9IXZ3</accession>
<dbReference type="PROSITE" id="PS50158">
    <property type="entry name" value="ZF_CCHC"/>
    <property type="match status" value="1"/>
</dbReference>
<feature type="region of interest" description="Disordered" evidence="2">
    <location>
        <begin position="235"/>
        <end position="297"/>
    </location>
</feature>
<feature type="region of interest" description="Disordered" evidence="2">
    <location>
        <begin position="198"/>
        <end position="217"/>
    </location>
</feature>
<feature type="compositionally biased region" description="Polar residues" evidence="2">
    <location>
        <begin position="331"/>
        <end position="345"/>
    </location>
</feature>
<feature type="region of interest" description="Disordered" evidence="2">
    <location>
        <begin position="323"/>
        <end position="348"/>
    </location>
</feature>
<name>A0ABQ9IXZ3_9CUCU</name>
<evidence type="ECO:0000259" key="3">
    <source>
        <dbReference type="PROSITE" id="PS50158"/>
    </source>
</evidence>
<organism evidence="4 5">
    <name type="scientific">Molorchus minor</name>
    <dbReference type="NCBI Taxonomy" id="1323400"/>
    <lineage>
        <taxon>Eukaryota</taxon>
        <taxon>Metazoa</taxon>
        <taxon>Ecdysozoa</taxon>
        <taxon>Arthropoda</taxon>
        <taxon>Hexapoda</taxon>
        <taxon>Insecta</taxon>
        <taxon>Pterygota</taxon>
        <taxon>Neoptera</taxon>
        <taxon>Endopterygota</taxon>
        <taxon>Coleoptera</taxon>
        <taxon>Polyphaga</taxon>
        <taxon>Cucujiformia</taxon>
        <taxon>Chrysomeloidea</taxon>
        <taxon>Cerambycidae</taxon>
        <taxon>Lamiinae</taxon>
        <taxon>Monochamini</taxon>
        <taxon>Molorchus</taxon>
    </lineage>
</organism>
<keyword evidence="5" id="KW-1185">Reference proteome</keyword>
<feature type="compositionally biased region" description="Polar residues" evidence="2">
    <location>
        <begin position="257"/>
        <end position="296"/>
    </location>
</feature>
<dbReference type="Proteomes" id="UP001162164">
    <property type="component" value="Unassembled WGS sequence"/>
</dbReference>
<gene>
    <name evidence="4" type="ORF">NQ317_006197</name>
</gene>
<sequence>MSRNGDREGDEEVDSYKLSEIFSIVPEYEGDQIFLGTFLNACDCAYNMANSDQRHLLMIHIKNKLKGRAAQLISSRNPLSYVEIKQLLNLHFGDSRDLSSLIQDLQRIRQTPNESPLTFFNRLQVLNAKMHASIQKSLALTAEQKSAQCNLIDTMALNTLLTGLEPRLGQIIRAGNPKDMLEAHVRIRRELQLTYFENQKSNRSIPPKNMLKRPPSQPLKCLKCGRLGHATNECRSQQQQNYSPNSYQNYQRPTPPQNHNFQQTRSDSFQPTRFNGQAQNQYRPPLNPQQNQSQARPSVIKRNPNFQSNQHRTHYINSENSYFSENENGYFDNQSDGYYTDNNQDPPAYYYSNEEPSNDYLADSADSDYYRDFLSLPSQDNPPGSLSQPENQLSEIQSQIRTLNLDDFNPNANFPEQAFL</sequence>
<keyword evidence="1" id="KW-0862">Zinc</keyword>
<reference evidence="4" key="1">
    <citation type="journal article" date="2023" name="Insect Mol. Biol.">
        <title>Genome sequencing provides insights into the evolution of gene families encoding plant cell wall-degrading enzymes in longhorned beetles.</title>
        <authorList>
            <person name="Shin N.R."/>
            <person name="Okamura Y."/>
            <person name="Kirsch R."/>
            <person name="Pauchet Y."/>
        </authorList>
    </citation>
    <scope>NUCLEOTIDE SEQUENCE</scope>
    <source>
        <strain evidence="4">MMC_N1</strain>
    </source>
</reference>
<proteinExistence type="predicted"/>
<feature type="compositionally biased region" description="Polar residues" evidence="2">
    <location>
        <begin position="376"/>
        <end position="394"/>
    </location>
</feature>
<comment type="caution">
    <text evidence="4">The sequence shown here is derived from an EMBL/GenBank/DDBJ whole genome shotgun (WGS) entry which is preliminary data.</text>
</comment>
<dbReference type="InterPro" id="IPR001878">
    <property type="entry name" value="Znf_CCHC"/>
</dbReference>
<feature type="compositionally biased region" description="Low complexity" evidence="2">
    <location>
        <begin position="236"/>
        <end position="251"/>
    </location>
</feature>
<evidence type="ECO:0000313" key="5">
    <source>
        <dbReference type="Proteomes" id="UP001162164"/>
    </source>
</evidence>
<keyword evidence="1" id="KW-0863">Zinc-finger</keyword>
<evidence type="ECO:0000256" key="2">
    <source>
        <dbReference type="SAM" id="MobiDB-lite"/>
    </source>
</evidence>
<evidence type="ECO:0000256" key="1">
    <source>
        <dbReference type="PROSITE-ProRule" id="PRU00047"/>
    </source>
</evidence>
<keyword evidence="1" id="KW-0479">Metal-binding</keyword>
<evidence type="ECO:0000313" key="4">
    <source>
        <dbReference type="EMBL" id="KAJ8968725.1"/>
    </source>
</evidence>
<feature type="region of interest" description="Disordered" evidence="2">
    <location>
        <begin position="375"/>
        <end position="394"/>
    </location>
</feature>
<dbReference type="EMBL" id="JAPWTJ010001940">
    <property type="protein sequence ID" value="KAJ8968725.1"/>
    <property type="molecule type" value="Genomic_DNA"/>
</dbReference>
<protein>
    <recommendedName>
        <fullName evidence="3">CCHC-type domain-containing protein</fullName>
    </recommendedName>
</protein>